<keyword evidence="3 9" id="KW-0285">Flavoprotein</keyword>
<dbReference type="Pfam" id="PF07992">
    <property type="entry name" value="Pyr_redox_2"/>
    <property type="match status" value="1"/>
</dbReference>
<dbReference type="InterPro" id="IPR016156">
    <property type="entry name" value="FAD/NAD-linked_Rdtase_dimer_sf"/>
</dbReference>
<feature type="transmembrane region" description="Helical" evidence="11">
    <location>
        <begin position="163"/>
        <end position="180"/>
    </location>
</feature>
<keyword evidence="8 9" id="KW-0676">Redox-active center</keyword>
<protein>
    <submittedName>
        <fullName evidence="15">FAD-dependent oxidoreductase</fullName>
    </submittedName>
</protein>
<dbReference type="SUPFAM" id="SSF51905">
    <property type="entry name" value="FAD/NAD(P)-binding domain"/>
    <property type="match status" value="1"/>
</dbReference>
<dbReference type="InterPro" id="IPR004099">
    <property type="entry name" value="Pyr_nucl-diS_OxRdtase_dimer"/>
</dbReference>
<dbReference type="Pfam" id="PF02852">
    <property type="entry name" value="Pyr_redox_dim"/>
    <property type="match status" value="1"/>
</dbReference>
<dbReference type="PRINTS" id="PR00411">
    <property type="entry name" value="PNDRDTASEI"/>
</dbReference>
<evidence type="ECO:0000313" key="16">
    <source>
        <dbReference type="Proteomes" id="UP001057998"/>
    </source>
</evidence>
<dbReference type="Gene3D" id="3.30.390.30">
    <property type="match status" value="1"/>
</dbReference>
<evidence type="ECO:0000313" key="15">
    <source>
        <dbReference type="EMBL" id="UTV28885.1"/>
    </source>
</evidence>
<keyword evidence="11" id="KW-1133">Transmembrane helix</keyword>
<name>A0ABY5GJD7_9GAMM</name>
<dbReference type="PRINTS" id="PR00368">
    <property type="entry name" value="FADPNR"/>
</dbReference>
<keyword evidence="6 9" id="KW-0560">Oxidoreductase</keyword>
<organism evidence="15 16">
    <name type="scientific">Photobacterium atrarenae</name>
    <dbReference type="NCBI Taxonomy" id="865757"/>
    <lineage>
        <taxon>Bacteria</taxon>
        <taxon>Pseudomonadati</taxon>
        <taxon>Pseudomonadota</taxon>
        <taxon>Gammaproteobacteria</taxon>
        <taxon>Vibrionales</taxon>
        <taxon>Vibrionaceae</taxon>
        <taxon>Photobacterium</taxon>
    </lineage>
</organism>
<dbReference type="PROSITE" id="PS00076">
    <property type="entry name" value="PYRIDINE_REDOX_1"/>
    <property type="match status" value="1"/>
</dbReference>
<dbReference type="Pfam" id="PF09335">
    <property type="entry name" value="VTT_dom"/>
    <property type="match status" value="1"/>
</dbReference>
<comment type="cofactor">
    <cofactor evidence="1">
        <name>FAD</name>
        <dbReference type="ChEBI" id="CHEBI:57692"/>
    </cofactor>
</comment>
<dbReference type="InterPro" id="IPR023753">
    <property type="entry name" value="FAD/NAD-binding_dom"/>
</dbReference>
<evidence type="ECO:0000256" key="6">
    <source>
        <dbReference type="ARBA" id="ARBA00023002"/>
    </source>
</evidence>
<keyword evidence="11" id="KW-0812">Transmembrane</keyword>
<evidence type="ECO:0000259" key="12">
    <source>
        <dbReference type="Pfam" id="PF02852"/>
    </source>
</evidence>
<feature type="transmembrane region" description="Helical" evidence="11">
    <location>
        <begin position="241"/>
        <end position="259"/>
    </location>
</feature>
<evidence type="ECO:0000256" key="1">
    <source>
        <dbReference type="ARBA" id="ARBA00001974"/>
    </source>
</evidence>
<keyword evidence="16" id="KW-1185">Reference proteome</keyword>
<feature type="transmembrane region" description="Helical" evidence="11">
    <location>
        <begin position="7"/>
        <end position="28"/>
    </location>
</feature>
<keyword evidence="11" id="KW-0472">Membrane</keyword>
<feature type="transmembrane region" description="Helical" evidence="11">
    <location>
        <begin position="134"/>
        <end position="156"/>
    </location>
</feature>
<evidence type="ECO:0000256" key="5">
    <source>
        <dbReference type="ARBA" id="ARBA00022857"/>
    </source>
</evidence>
<dbReference type="InterPro" id="IPR012999">
    <property type="entry name" value="Pyr_OxRdtase_I_AS"/>
</dbReference>
<feature type="region of interest" description="Disordered" evidence="10">
    <location>
        <begin position="718"/>
        <end position="742"/>
    </location>
</feature>
<evidence type="ECO:0000256" key="11">
    <source>
        <dbReference type="SAM" id="Phobius"/>
    </source>
</evidence>
<feature type="transmembrane region" description="Helical" evidence="11">
    <location>
        <begin position="83"/>
        <end position="104"/>
    </location>
</feature>
<keyword evidence="7" id="KW-1015">Disulfide bond</keyword>
<dbReference type="InterPro" id="IPR032816">
    <property type="entry name" value="VTT_dom"/>
</dbReference>
<evidence type="ECO:0000256" key="3">
    <source>
        <dbReference type="ARBA" id="ARBA00022630"/>
    </source>
</evidence>
<reference evidence="15" key="1">
    <citation type="submission" date="2022-07" db="EMBL/GenBank/DDBJ databases">
        <title>Genome sequencing of Photobacterium atrarenae GJH2-4.</title>
        <authorList>
            <person name="Park S.-J."/>
        </authorList>
    </citation>
    <scope>NUCLEOTIDE SEQUENCE</scope>
    <source>
        <strain evidence="15">GJH2-4</strain>
    </source>
</reference>
<dbReference type="Gene3D" id="3.50.50.60">
    <property type="entry name" value="FAD/NAD(P)-binding domain"/>
    <property type="match status" value="2"/>
</dbReference>
<feature type="domain" description="FAD/NAD(P)-binding" evidence="13">
    <location>
        <begin position="239"/>
        <end position="561"/>
    </location>
</feature>
<evidence type="ECO:0000256" key="4">
    <source>
        <dbReference type="ARBA" id="ARBA00022827"/>
    </source>
</evidence>
<proteinExistence type="inferred from homology"/>
<dbReference type="PANTHER" id="PTHR43014:SF2">
    <property type="entry name" value="MERCURIC REDUCTASE"/>
    <property type="match status" value="1"/>
</dbReference>
<feature type="domain" description="VTT" evidence="14">
    <location>
        <begin position="71"/>
        <end position="184"/>
    </location>
</feature>
<dbReference type="EMBL" id="CP101508">
    <property type="protein sequence ID" value="UTV28885.1"/>
    <property type="molecule type" value="Genomic_DNA"/>
</dbReference>
<feature type="transmembrane region" description="Helical" evidence="11">
    <location>
        <begin position="53"/>
        <end position="76"/>
    </location>
</feature>
<sequence>MDKKKIGLFSIVAALIGLWFAFDLGQYFTLEQAKSQQLALQDTIASQPLTASLIYFVVYIGVTALSLPGAAIMTLLGAALFGFWWSLLLVSFASSIGATLAFLFSRYILRDWVQDKFGHRLAPINAGVEKDGPLYLFTLRLIPVFPFFVVNLLMGLTPISTRMFYLISQLGMLAGTMVYINAGTQLGEIESLSGVISPQVLFSLALLGVFPLCAKGLMGLFNRRRLYSNWPRPAQFDQNMVVIGAGAGGLVSAYIAAAVKAKVTLIERHKMGGDCLNTGCVPSKALIRAAHTMAEISRADEFGITTDRPTVDFARVMDRVQQVIRKVEPHDSVERYSKLGVNCIQGDARILSPWEVEVNGQRITTRNIVIATGARPLVPPIPGLETVNYYTSDTIWSLETQPKRLLVLGGGPIGCELAQSFCRLGSEVTLVEMADQLLVREDSDAASLVLQSLQSDGVDIKLSHRAMRFEATQDAKGQPLYRAYLDLNKEKQVVVEFDALLLALGRVANVQGFGLEALGIETTERGTVQVNTFMQTAYPNIFAVGDVAGPFQLTHAAAHQAWYAAVNGLFGQFKKFKADYSVLPAVTYTAPEVARVGINETEAKAQRIDYDVITYGLDDLDRAITDGADHGFVKVITPKGKDTILGATIVGTGAGELLAEFTLAMRHGLGLNKILGTVHPYPTMSEAAKYTAGVWKQANAPQTVLAWVEKYHRWMRRDRTGAKANDSKPTLPETQFKQERDS</sequence>
<evidence type="ECO:0000259" key="14">
    <source>
        <dbReference type="Pfam" id="PF09335"/>
    </source>
</evidence>
<evidence type="ECO:0000256" key="10">
    <source>
        <dbReference type="SAM" id="MobiDB-lite"/>
    </source>
</evidence>
<evidence type="ECO:0000256" key="9">
    <source>
        <dbReference type="RuleBase" id="RU003691"/>
    </source>
</evidence>
<dbReference type="InterPro" id="IPR036188">
    <property type="entry name" value="FAD/NAD-bd_sf"/>
</dbReference>
<comment type="similarity">
    <text evidence="2 9">Belongs to the class-I pyridine nucleotide-disulfide oxidoreductase family.</text>
</comment>
<keyword evidence="5" id="KW-0521">NADP</keyword>
<feature type="transmembrane region" description="Helical" evidence="11">
    <location>
        <begin position="200"/>
        <end position="221"/>
    </location>
</feature>
<gene>
    <name evidence="15" type="ORF">NNL38_06540</name>
</gene>
<accession>A0ABY5GJD7</accession>
<evidence type="ECO:0000256" key="8">
    <source>
        <dbReference type="ARBA" id="ARBA00023284"/>
    </source>
</evidence>
<keyword evidence="4 9" id="KW-0274">FAD</keyword>
<dbReference type="Proteomes" id="UP001057998">
    <property type="component" value="Chromosome 1"/>
</dbReference>
<dbReference type="RefSeq" id="WP_255390204.1">
    <property type="nucleotide sequence ID" value="NZ_CP101508.1"/>
</dbReference>
<evidence type="ECO:0000256" key="2">
    <source>
        <dbReference type="ARBA" id="ARBA00007532"/>
    </source>
</evidence>
<evidence type="ECO:0000259" key="13">
    <source>
        <dbReference type="Pfam" id="PF07992"/>
    </source>
</evidence>
<dbReference type="PANTHER" id="PTHR43014">
    <property type="entry name" value="MERCURIC REDUCTASE"/>
    <property type="match status" value="1"/>
</dbReference>
<evidence type="ECO:0000256" key="7">
    <source>
        <dbReference type="ARBA" id="ARBA00023157"/>
    </source>
</evidence>
<feature type="domain" description="Pyridine nucleotide-disulphide oxidoreductase dimerisation" evidence="12">
    <location>
        <begin position="584"/>
        <end position="689"/>
    </location>
</feature>
<dbReference type="SUPFAM" id="SSF55424">
    <property type="entry name" value="FAD/NAD-linked reductases, dimerisation (C-terminal) domain"/>
    <property type="match status" value="1"/>
</dbReference>